<feature type="region of interest" description="Disordered" evidence="1">
    <location>
        <begin position="46"/>
        <end position="102"/>
    </location>
</feature>
<keyword evidence="3" id="KW-1185">Reference proteome</keyword>
<proteinExistence type="predicted"/>
<evidence type="ECO:0000256" key="1">
    <source>
        <dbReference type="SAM" id="MobiDB-lite"/>
    </source>
</evidence>
<accession>A0ABQ7QQ57</accession>
<evidence type="ECO:0000313" key="3">
    <source>
        <dbReference type="Proteomes" id="UP000823941"/>
    </source>
</evidence>
<reference evidence="2 3" key="1">
    <citation type="submission" date="2021-06" db="EMBL/GenBank/DDBJ databases">
        <title>A haploid diamondback moth (Plutella xylostella L.) genome assembly resolves 31 chromosomes and identifies a diamide resistance mutation.</title>
        <authorList>
            <person name="Ward C.M."/>
            <person name="Perry K.D."/>
            <person name="Baker G."/>
            <person name="Powis K."/>
            <person name="Heckel D.G."/>
            <person name="Baxter S.W."/>
        </authorList>
    </citation>
    <scope>NUCLEOTIDE SEQUENCE [LARGE SCALE GENOMIC DNA]</scope>
    <source>
        <strain evidence="2 3">LV</strain>
        <tissue evidence="2">Single pupa</tissue>
    </source>
</reference>
<dbReference type="EMBL" id="JAHIBW010000010">
    <property type="protein sequence ID" value="KAG7307182.1"/>
    <property type="molecule type" value="Genomic_DNA"/>
</dbReference>
<feature type="compositionally biased region" description="Basic residues" evidence="1">
    <location>
        <begin position="56"/>
        <end position="72"/>
    </location>
</feature>
<feature type="compositionally biased region" description="Polar residues" evidence="1">
    <location>
        <begin position="79"/>
        <end position="102"/>
    </location>
</feature>
<dbReference type="Proteomes" id="UP000823941">
    <property type="component" value="Chromosome 10"/>
</dbReference>
<name>A0ABQ7QQ57_PLUXY</name>
<evidence type="ECO:0000313" key="2">
    <source>
        <dbReference type="EMBL" id="KAG7307182.1"/>
    </source>
</evidence>
<protein>
    <submittedName>
        <fullName evidence="2">Uncharacterized protein</fullName>
    </submittedName>
</protein>
<organism evidence="2 3">
    <name type="scientific">Plutella xylostella</name>
    <name type="common">Diamondback moth</name>
    <name type="synonym">Plutella maculipennis</name>
    <dbReference type="NCBI Taxonomy" id="51655"/>
    <lineage>
        <taxon>Eukaryota</taxon>
        <taxon>Metazoa</taxon>
        <taxon>Ecdysozoa</taxon>
        <taxon>Arthropoda</taxon>
        <taxon>Hexapoda</taxon>
        <taxon>Insecta</taxon>
        <taxon>Pterygota</taxon>
        <taxon>Neoptera</taxon>
        <taxon>Endopterygota</taxon>
        <taxon>Lepidoptera</taxon>
        <taxon>Glossata</taxon>
        <taxon>Ditrysia</taxon>
        <taxon>Yponomeutoidea</taxon>
        <taxon>Plutellidae</taxon>
        <taxon>Plutella</taxon>
    </lineage>
</organism>
<sequence length="102" mass="11310">MDVSYQLSRIHTINSIVSCILLESWSIKKSGVVGLVGGECGGGVTYFHEQRPGQRSPRRRRPATAPRPRRSQGRREANHSSSAEFQASETHAYQSESGTRPQ</sequence>
<comment type="caution">
    <text evidence="2">The sequence shown here is derived from an EMBL/GenBank/DDBJ whole genome shotgun (WGS) entry which is preliminary data.</text>
</comment>
<gene>
    <name evidence="2" type="ORF">JYU34_007335</name>
</gene>